<comment type="caution">
    <text evidence="2">The sequence shown here is derived from an EMBL/GenBank/DDBJ whole genome shotgun (WGS) entry which is preliminary data.</text>
</comment>
<evidence type="ECO:0000313" key="2">
    <source>
        <dbReference type="EMBL" id="CAF5211465.1"/>
    </source>
</evidence>
<dbReference type="Proteomes" id="UP000676336">
    <property type="component" value="Unassembled WGS sequence"/>
</dbReference>
<dbReference type="EMBL" id="CAJOBI010339961">
    <property type="protein sequence ID" value="CAF5211465.1"/>
    <property type="molecule type" value="Genomic_DNA"/>
</dbReference>
<evidence type="ECO:0000313" key="3">
    <source>
        <dbReference type="Proteomes" id="UP000676336"/>
    </source>
</evidence>
<accession>A0A8S3J769</accession>
<protein>
    <submittedName>
        <fullName evidence="2">Uncharacterized protein</fullName>
    </submittedName>
</protein>
<dbReference type="AlphaFoldDB" id="A0A8S3J769"/>
<evidence type="ECO:0000256" key="1">
    <source>
        <dbReference type="SAM" id="SignalP"/>
    </source>
</evidence>
<keyword evidence="1" id="KW-0732">Signal</keyword>
<feature type="chain" id="PRO_5035717760" evidence="1">
    <location>
        <begin position="22"/>
        <end position="97"/>
    </location>
</feature>
<feature type="non-terminal residue" evidence="2">
    <location>
        <position position="1"/>
    </location>
</feature>
<proteinExistence type="predicted"/>
<sequence length="97" mass="10904">RPFTITPISITIPFLIPLRWAAPIIELVEPLAQVKTDQQLKSSDDNRVPYVSTNGRWQASSIEAFSRSDKPRPAISCERVVYTVVDSSRIISATRFS</sequence>
<name>A0A8S3J769_9BILA</name>
<gene>
    <name evidence="2" type="ORF">SMN809_LOCUS78491</name>
</gene>
<organism evidence="2 3">
    <name type="scientific">Rotaria magnacalcarata</name>
    <dbReference type="NCBI Taxonomy" id="392030"/>
    <lineage>
        <taxon>Eukaryota</taxon>
        <taxon>Metazoa</taxon>
        <taxon>Spiralia</taxon>
        <taxon>Gnathifera</taxon>
        <taxon>Rotifera</taxon>
        <taxon>Eurotatoria</taxon>
        <taxon>Bdelloidea</taxon>
        <taxon>Philodinida</taxon>
        <taxon>Philodinidae</taxon>
        <taxon>Rotaria</taxon>
    </lineage>
</organism>
<feature type="signal peptide" evidence="1">
    <location>
        <begin position="1"/>
        <end position="21"/>
    </location>
</feature>
<reference evidence="2" key="1">
    <citation type="submission" date="2021-02" db="EMBL/GenBank/DDBJ databases">
        <authorList>
            <person name="Nowell W R."/>
        </authorList>
    </citation>
    <scope>NUCLEOTIDE SEQUENCE</scope>
</reference>